<evidence type="ECO:0008006" key="3">
    <source>
        <dbReference type="Google" id="ProtNLM"/>
    </source>
</evidence>
<keyword evidence="2" id="KW-1185">Reference proteome</keyword>
<organism evidence="1 2">
    <name type="scientific">Desulforhabdus amnigena</name>
    <dbReference type="NCBI Taxonomy" id="40218"/>
    <lineage>
        <taxon>Bacteria</taxon>
        <taxon>Pseudomonadati</taxon>
        <taxon>Thermodesulfobacteriota</taxon>
        <taxon>Syntrophobacteria</taxon>
        <taxon>Syntrophobacterales</taxon>
        <taxon>Syntrophobacteraceae</taxon>
        <taxon>Desulforhabdus</taxon>
    </lineage>
</organism>
<evidence type="ECO:0000313" key="2">
    <source>
        <dbReference type="Proteomes" id="UP001144372"/>
    </source>
</evidence>
<dbReference type="EMBL" id="BSDR01000001">
    <property type="protein sequence ID" value="GLI34657.1"/>
    <property type="molecule type" value="Genomic_DNA"/>
</dbReference>
<dbReference type="Gene3D" id="3.40.50.150">
    <property type="entry name" value="Vaccinia Virus protein VP39"/>
    <property type="match status" value="1"/>
</dbReference>
<comment type="caution">
    <text evidence="1">The sequence shown here is derived from an EMBL/GenBank/DDBJ whole genome shotgun (WGS) entry which is preliminary data.</text>
</comment>
<proteinExistence type="predicted"/>
<dbReference type="InterPro" id="IPR029063">
    <property type="entry name" value="SAM-dependent_MTases_sf"/>
</dbReference>
<reference evidence="1" key="1">
    <citation type="submission" date="2022-12" db="EMBL/GenBank/DDBJ databases">
        <title>Reference genome sequencing for broad-spectrum identification of bacterial and archaeal isolates by mass spectrometry.</title>
        <authorList>
            <person name="Sekiguchi Y."/>
            <person name="Tourlousse D.M."/>
        </authorList>
    </citation>
    <scope>NUCLEOTIDE SEQUENCE</scope>
    <source>
        <strain evidence="1">ASRB1</strain>
    </source>
</reference>
<dbReference type="SUPFAM" id="SSF53335">
    <property type="entry name" value="S-adenosyl-L-methionine-dependent methyltransferases"/>
    <property type="match status" value="1"/>
</dbReference>
<evidence type="ECO:0000313" key="1">
    <source>
        <dbReference type="EMBL" id="GLI34657.1"/>
    </source>
</evidence>
<dbReference type="Proteomes" id="UP001144372">
    <property type="component" value="Unassembled WGS sequence"/>
</dbReference>
<dbReference type="Pfam" id="PF13578">
    <property type="entry name" value="Methyltransf_24"/>
    <property type="match status" value="1"/>
</dbReference>
<name>A0A9W6D1X5_9BACT</name>
<dbReference type="AlphaFoldDB" id="A0A9W6D1X5"/>
<protein>
    <recommendedName>
        <fullName evidence="3">Class I SAM-dependent methyltransferase</fullName>
    </recommendedName>
</protein>
<dbReference type="RefSeq" id="WP_281794043.1">
    <property type="nucleotide sequence ID" value="NZ_BSDR01000001.1"/>
</dbReference>
<accession>A0A9W6D1X5</accession>
<sequence>MEGFSLNNTLLKDIFQFAKPMGHHENPANLNLGFGFLYYGAVRALRPHHTLVIGSGYGFSVVCLALGLKDNGGGCLTFVDPSYSLLKDGPFKTVGGSNHWNEPGKVVEHFRQFGVEEIVTHYKLRNDQFFPSYETFGLPQIDMAFIDGSHSYRDVQYDFLQTLEQSHKNTYIFLHDTHIPIRELLRHSGVKRWLKVLEKKENFFEVINFPFSSGVALVRVKKNNIRKELQ</sequence>
<gene>
    <name evidence="1" type="ORF">DAMNIGENAA_20900</name>
</gene>